<dbReference type="AlphaFoldDB" id="A0A848H4F4"/>
<dbReference type="PANTHER" id="PTHR11104:SF0">
    <property type="entry name" value="SPBETA PROPHAGE-DERIVED AMINOGLYCOSIDE N(3')-ACETYLTRANSFERASE-LIKE PROTEIN YOKD"/>
    <property type="match status" value="1"/>
</dbReference>
<reference evidence="7 8" key="1">
    <citation type="submission" date="2020-04" db="EMBL/GenBank/DDBJ databases">
        <title>Ramlibacter sp. G-1-2-2 isolated from soil.</title>
        <authorList>
            <person name="Dahal R.H."/>
        </authorList>
    </citation>
    <scope>NUCLEOTIDE SEQUENCE [LARGE SCALE GENOMIC DNA]</scope>
    <source>
        <strain evidence="7 8">G-1-2-2</strain>
    </source>
</reference>
<protein>
    <recommendedName>
        <fullName evidence="2 5">Aminoglycoside N(3)-acetyltransferase</fullName>
        <ecNumber evidence="5">2.3.1.-</ecNumber>
    </recommendedName>
</protein>
<evidence type="ECO:0000256" key="1">
    <source>
        <dbReference type="ARBA" id="ARBA00006383"/>
    </source>
</evidence>
<keyword evidence="3 5" id="KW-0808">Transferase</keyword>
<evidence type="ECO:0000256" key="3">
    <source>
        <dbReference type="ARBA" id="ARBA00022679"/>
    </source>
</evidence>
<feature type="compositionally biased region" description="Basic and acidic residues" evidence="6">
    <location>
        <begin position="274"/>
        <end position="285"/>
    </location>
</feature>
<comment type="similarity">
    <text evidence="1 5">Belongs to the antibiotic N-acetyltransferase family.</text>
</comment>
<keyword evidence="8" id="KW-1185">Reference proteome</keyword>
<keyword evidence="4 5" id="KW-0012">Acyltransferase</keyword>
<keyword evidence="5" id="KW-0046">Antibiotic resistance</keyword>
<gene>
    <name evidence="7" type="primary">aac(3)</name>
    <name evidence="7" type="ORF">HHL11_11655</name>
</gene>
<sequence>MWDTRELNAQLRALGVRAGDRLMVHASLRAVGPVAGGPPGLLAALLEALGPEGTLLAYASWQHSSYDATLDGRELTREERDAWPVFEPATAPPYDGFGKFNRFVCAHPGAQRSAHPDASIVAIGRRAADLAAHHSLLDGYGPASPLGRFAVGGGRILMLGAPPGAVTVLHVAEAIARVPGKRRVRYQVPVRVDGQRCWREAEEFDTNALLDQFVASGFDAIAGIATDYVAQGSGLRGRVGDASCWLLDAQDLVAFGVRWLESRFGAGPGDASPQEDREPCRTLQP</sequence>
<dbReference type="EMBL" id="JABBFX010000001">
    <property type="protein sequence ID" value="NML44411.1"/>
    <property type="molecule type" value="Genomic_DNA"/>
</dbReference>
<dbReference type="RefSeq" id="WP_169418542.1">
    <property type="nucleotide sequence ID" value="NZ_JABBFX010000001.1"/>
</dbReference>
<evidence type="ECO:0000256" key="4">
    <source>
        <dbReference type="ARBA" id="ARBA00023315"/>
    </source>
</evidence>
<evidence type="ECO:0000256" key="5">
    <source>
        <dbReference type="RuleBase" id="RU365031"/>
    </source>
</evidence>
<dbReference type="InterPro" id="IPR003679">
    <property type="entry name" value="Amioglycoside_AcTrfase"/>
</dbReference>
<dbReference type="NCBIfam" id="NF033082">
    <property type="entry name" value="AAC_3"/>
    <property type="match status" value="1"/>
</dbReference>
<accession>A0A848H4F4</accession>
<name>A0A848H4F4_9BURK</name>
<comment type="caution">
    <text evidence="7">The sequence shown here is derived from an EMBL/GenBank/DDBJ whole genome shotgun (WGS) entry which is preliminary data.</text>
</comment>
<dbReference type="InterPro" id="IPR028345">
    <property type="entry name" value="Antibiotic_NAT-like"/>
</dbReference>
<proteinExistence type="inferred from homology"/>
<evidence type="ECO:0000313" key="7">
    <source>
        <dbReference type="EMBL" id="NML44411.1"/>
    </source>
</evidence>
<comment type="catalytic activity">
    <reaction evidence="5">
        <text>a 2-deoxystreptamine antibiotic + acetyl-CoA = an N(3)-acetyl-2-deoxystreptamine antibiotic + CoA + H(+)</text>
        <dbReference type="Rhea" id="RHEA:12665"/>
        <dbReference type="ChEBI" id="CHEBI:15378"/>
        <dbReference type="ChEBI" id="CHEBI:57287"/>
        <dbReference type="ChEBI" id="CHEBI:57288"/>
        <dbReference type="ChEBI" id="CHEBI:57921"/>
        <dbReference type="ChEBI" id="CHEBI:77452"/>
        <dbReference type="EC" id="2.3.1.81"/>
    </reaction>
</comment>
<feature type="region of interest" description="Disordered" evidence="6">
    <location>
        <begin position="266"/>
        <end position="285"/>
    </location>
</feature>
<dbReference type="Proteomes" id="UP000541185">
    <property type="component" value="Unassembled WGS sequence"/>
</dbReference>
<dbReference type="GO" id="GO:0046677">
    <property type="term" value="P:response to antibiotic"/>
    <property type="evidence" value="ECO:0007669"/>
    <property type="project" value="UniProtKB-KW"/>
</dbReference>
<evidence type="ECO:0000256" key="6">
    <source>
        <dbReference type="SAM" id="MobiDB-lite"/>
    </source>
</evidence>
<evidence type="ECO:0000313" key="8">
    <source>
        <dbReference type="Proteomes" id="UP000541185"/>
    </source>
</evidence>
<dbReference type="GO" id="GO:0046353">
    <property type="term" value="F:aminoglycoside 3-N-acetyltransferase activity"/>
    <property type="evidence" value="ECO:0007669"/>
    <property type="project" value="UniProtKB-EC"/>
</dbReference>
<dbReference type="Pfam" id="PF02522">
    <property type="entry name" value="Antibiotic_NAT"/>
    <property type="match status" value="1"/>
</dbReference>
<dbReference type="EC" id="2.3.1.-" evidence="5"/>
<dbReference type="SUPFAM" id="SSF110710">
    <property type="entry name" value="TTHA0583/YokD-like"/>
    <property type="match status" value="1"/>
</dbReference>
<evidence type="ECO:0000256" key="2">
    <source>
        <dbReference type="ARBA" id="ARBA00012882"/>
    </source>
</evidence>
<organism evidence="7 8">
    <name type="scientific">Ramlibacter agri</name>
    <dbReference type="NCBI Taxonomy" id="2728837"/>
    <lineage>
        <taxon>Bacteria</taxon>
        <taxon>Pseudomonadati</taxon>
        <taxon>Pseudomonadota</taxon>
        <taxon>Betaproteobacteria</taxon>
        <taxon>Burkholderiales</taxon>
        <taxon>Comamonadaceae</taxon>
        <taxon>Ramlibacter</taxon>
    </lineage>
</organism>
<dbReference type="PANTHER" id="PTHR11104">
    <property type="entry name" value="AMINOGLYCOSIDE N3-ACETYLTRANSFERASE"/>
    <property type="match status" value="1"/>
</dbReference>